<dbReference type="AlphaFoldDB" id="A0A445DBB5"/>
<comment type="caution">
    <text evidence="5">The sequence shown here is derived from an EMBL/GenBank/DDBJ whole genome shotgun (WGS) entry which is preliminary data.</text>
</comment>
<feature type="region of interest" description="Disordered" evidence="3">
    <location>
        <begin position="117"/>
        <end position="149"/>
    </location>
</feature>
<evidence type="ECO:0000313" key="6">
    <source>
        <dbReference type="Proteomes" id="UP000289738"/>
    </source>
</evidence>
<dbReference type="SMART" id="SM00360">
    <property type="entry name" value="RRM"/>
    <property type="match status" value="1"/>
</dbReference>
<dbReference type="InterPro" id="IPR012677">
    <property type="entry name" value="Nucleotide-bd_a/b_plait_sf"/>
</dbReference>
<feature type="region of interest" description="Disordered" evidence="3">
    <location>
        <begin position="179"/>
        <end position="213"/>
    </location>
</feature>
<reference evidence="5 6" key="1">
    <citation type="submission" date="2019-01" db="EMBL/GenBank/DDBJ databases">
        <title>Sequencing of cultivated peanut Arachis hypogaea provides insights into genome evolution and oil improvement.</title>
        <authorList>
            <person name="Chen X."/>
        </authorList>
    </citation>
    <scope>NUCLEOTIDE SEQUENCE [LARGE SCALE GENOMIC DNA]</scope>
    <source>
        <strain evidence="6">cv. Fuhuasheng</strain>
        <tissue evidence="5">Leaves</tissue>
    </source>
</reference>
<feature type="compositionally biased region" description="Polar residues" evidence="3">
    <location>
        <begin position="179"/>
        <end position="210"/>
    </location>
</feature>
<protein>
    <recommendedName>
        <fullName evidence="4">RRM domain-containing protein</fullName>
    </recommendedName>
</protein>
<dbReference type="CDD" id="cd21608">
    <property type="entry name" value="RRM2_NsCP33_like"/>
    <property type="match status" value="1"/>
</dbReference>
<dbReference type="PANTHER" id="PTHR48027">
    <property type="entry name" value="HETEROGENEOUS NUCLEAR RIBONUCLEOPROTEIN 87F-RELATED"/>
    <property type="match status" value="1"/>
</dbReference>
<dbReference type="EMBL" id="SDMP01000004">
    <property type="protein sequence ID" value="RYR60456.1"/>
    <property type="molecule type" value="Genomic_DNA"/>
</dbReference>
<dbReference type="InterPro" id="IPR035979">
    <property type="entry name" value="RBD_domain_sf"/>
</dbReference>
<dbReference type="SUPFAM" id="SSF54928">
    <property type="entry name" value="RNA-binding domain, RBD"/>
    <property type="match status" value="1"/>
</dbReference>
<feature type="domain" description="RRM" evidence="4">
    <location>
        <begin position="40"/>
        <end position="104"/>
    </location>
</feature>
<gene>
    <name evidence="5" type="ORF">Ahy_A04g017532</name>
</gene>
<sequence>MAFLNRMGSLLKQSAVRHINQELSGSKPSIFQAIRSMSSSKLFIGGISYSTDEMSLREAFARYGEVVDARVIMDRETGRSRGFGFITFATTEDASSAIQAMDGQVSSTSCDLPSGGGNTGLGFDHEFDEQKDRTDGEFQDNNLRENNDESSDIAQNLNNDGWIVVDFAHLQRREDLQCPSQDHTLSQPTKTSAAPLTFNANGGSTYPSHLQQRRGPPLLLPEVNSENNWLSKTAGEANNECLPILTIH</sequence>
<dbReference type="Pfam" id="PF00076">
    <property type="entry name" value="RRM_1"/>
    <property type="match status" value="1"/>
</dbReference>
<evidence type="ECO:0000256" key="1">
    <source>
        <dbReference type="ARBA" id="ARBA00022884"/>
    </source>
</evidence>
<dbReference type="InterPro" id="IPR048289">
    <property type="entry name" value="RRM2_NsCP33-like"/>
</dbReference>
<keyword evidence="6" id="KW-1185">Reference proteome</keyword>
<organism evidence="5 6">
    <name type="scientific">Arachis hypogaea</name>
    <name type="common">Peanut</name>
    <dbReference type="NCBI Taxonomy" id="3818"/>
    <lineage>
        <taxon>Eukaryota</taxon>
        <taxon>Viridiplantae</taxon>
        <taxon>Streptophyta</taxon>
        <taxon>Embryophyta</taxon>
        <taxon>Tracheophyta</taxon>
        <taxon>Spermatophyta</taxon>
        <taxon>Magnoliopsida</taxon>
        <taxon>eudicotyledons</taxon>
        <taxon>Gunneridae</taxon>
        <taxon>Pentapetalae</taxon>
        <taxon>rosids</taxon>
        <taxon>fabids</taxon>
        <taxon>Fabales</taxon>
        <taxon>Fabaceae</taxon>
        <taxon>Papilionoideae</taxon>
        <taxon>50 kb inversion clade</taxon>
        <taxon>dalbergioids sensu lato</taxon>
        <taxon>Dalbergieae</taxon>
        <taxon>Pterocarpus clade</taxon>
        <taxon>Arachis</taxon>
    </lineage>
</organism>
<dbReference type="PROSITE" id="PS50102">
    <property type="entry name" value="RRM"/>
    <property type="match status" value="1"/>
</dbReference>
<dbReference type="Proteomes" id="UP000289738">
    <property type="component" value="Chromosome A04"/>
</dbReference>
<dbReference type="GO" id="GO:0003723">
    <property type="term" value="F:RNA binding"/>
    <property type="evidence" value="ECO:0007669"/>
    <property type="project" value="UniProtKB-UniRule"/>
</dbReference>
<dbReference type="Gene3D" id="3.30.70.330">
    <property type="match status" value="1"/>
</dbReference>
<evidence type="ECO:0000256" key="3">
    <source>
        <dbReference type="SAM" id="MobiDB-lite"/>
    </source>
</evidence>
<evidence type="ECO:0000313" key="5">
    <source>
        <dbReference type="EMBL" id="RYR60456.1"/>
    </source>
</evidence>
<accession>A0A445DBB5</accession>
<proteinExistence type="predicted"/>
<name>A0A445DBB5_ARAHY</name>
<dbReference type="InterPro" id="IPR000504">
    <property type="entry name" value="RRM_dom"/>
</dbReference>
<feature type="compositionally biased region" description="Basic and acidic residues" evidence="3">
    <location>
        <begin position="123"/>
        <end position="147"/>
    </location>
</feature>
<keyword evidence="1 2" id="KW-0694">RNA-binding</keyword>
<evidence type="ECO:0000256" key="2">
    <source>
        <dbReference type="PROSITE-ProRule" id="PRU00176"/>
    </source>
</evidence>
<evidence type="ECO:0000259" key="4">
    <source>
        <dbReference type="PROSITE" id="PS50102"/>
    </source>
</evidence>
<dbReference type="InterPro" id="IPR052462">
    <property type="entry name" value="SLIRP/GR-RBP-like"/>
</dbReference>